<dbReference type="InterPro" id="IPR050491">
    <property type="entry name" value="AmpC-like"/>
</dbReference>
<dbReference type="PANTHER" id="PTHR46825:SF9">
    <property type="entry name" value="BETA-LACTAMASE-RELATED DOMAIN-CONTAINING PROTEIN"/>
    <property type="match status" value="1"/>
</dbReference>
<dbReference type="SUPFAM" id="SSF56601">
    <property type="entry name" value="beta-lactamase/transpeptidase-like"/>
    <property type="match status" value="1"/>
</dbReference>
<feature type="domain" description="Beta-lactamase-related" evidence="2">
    <location>
        <begin position="37"/>
        <end position="338"/>
    </location>
</feature>
<reference evidence="3" key="1">
    <citation type="submission" date="2022-09" db="EMBL/GenBank/DDBJ databases">
        <title>Aureispira anguillicida sp. nov., isolated from Leptocephalus of Japanese eel Anguilla japonica.</title>
        <authorList>
            <person name="Yuasa K."/>
            <person name="Mekata T."/>
            <person name="Ikunari K."/>
        </authorList>
    </citation>
    <scope>NUCLEOTIDE SEQUENCE</scope>
    <source>
        <strain evidence="3">EL160426</strain>
    </source>
</reference>
<name>A0A915YIE0_9BACT</name>
<sequence length="548" mass="62462">MKLYLLVILVLISSISHAQNYQTESINQILNLYVNTASQPGLTVGVVKNDTLIYHNSKGCMNLEYDIPFNDSTVFSLASVTKQFTSACIGILENQGKLSVNDDVQKYIPELSIYSDTIRIKHLLNHTSGIRNHNVLLDLKGFDYEHQGYTNKMIQELMFKQNGVNNLPGEKMLYSNTNYVLLALVIERVSKMKLHEFAKQELFEPMKMTSTFYRSNLEKVIKNRAYSYYKSNENYHQPKSLTLCVGAGGMGSTIEDLAKWSSIFLNPEHKFSYLSNFITELDTLKNGTAMTHARGMFVSPYKDYVTFNHSGRDLGMRSQFICVPKKNLAIVVFTNSEDINAVNISYQILDLFIEEVGTNEKMVKHYEHSSKELNKFTGVYQELNSDLRMVVFIENDSLKVISSFGRNATPLVSQTANTLCRIDNPSIKYSFQNEGSEEADLYIDFGGAIFYFEKIYLKSNPNKNLEDYIGDYYSKELDIIYSIKAENDTLILSYPNNENIVIKEGVKDTFGANRRTKYSFIRDSEGIVTSFEVASEGTVKDIIFEKTN</sequence>
<dbReference type="KEGG" id="aup:AsAng_0045190"/>
<dbReference type="Pfam" id="PF00144">
    <property type="entry name" value="Beta-lactamase"/>
    <property type="match status" value="1"/>
</dbReference>
<feature type="chain" id="PRO_5036995509" evidence="1">
    <location>
        <begin position="19"/>
        <end position="548"/>
    </location>
</feature>
<evidence type="ECO:0000313" key="3">
    <source>
        <dbReference type="EMBL" id="BDS13757.1"/>
    </source>
</evidence>
<dbReference type="InterPro" id="IPR012338">
    <property type="entry name" value="Beta-lactam/transpept-like"/>
</dbReference>
<dbReference type="AlphaFoldDB" id="A0A915YIE0"/>
<accession>A0A915YIE0</accession>
<dbReference type="PANTHER" id="PTHR46825">
    <property type="entry name" value="D-ALANYL-D-ALANINE-CARBOXYPEPTIDASE/ENDOPEPTIDASE AMPH"/>
    <property type="match status" value="1"/>
</dbReference>
<dbReference type="InterPro" id="IPR001466">
    <property type="entry name" value="Beta-lactam-related"/>
</dbReference>
<evidence type="ECO:0000259" key="2">
    <source>
        <dbReference type="Pfam" id="PF00144"/>
    </source>
</evidence>
<proteinExistence type="predicted"/>
<keyword evidence="1" id="KW-0732">Signal</keyword>
<evidence type="ECO:0000313" key="4">
    <source>
        <dbReference type="Proteomes" id="UP001060919"/>
    </source>
</evidence>
<dbReference type="RefSeq" id="WP_264789009.1">
    <property type="nucleotide sequence ID" value="NZ_AP026867.1"/>
</dbReference>
<evidence type="ECO:0000256" key="1">
    <source>
        <dbReference type="SAM" id="SignalP"/>
    </source>
</evidence>
<gene>
    <name evidence="3" type="ORF">AsAng_0045190</name>
</gene>
<organism evidence="3 4">
    <name type="scientific">Aureispira anguillae</name>
    <dbReference type="NCBI Taxonomy" id="2864201"/>
    <lineage>
        <taxon>Bacteria</taxon>
        <taxon>Pseudomonadati</taxon>
        <taxon>Bacteroidota</taxon>
        <taxon>Saprospiria</taxon>
        <taxon>Saprospirales</taxon>
        <taxon>Saprospiraceae</taxon>
        <taxon>Aureispira</taxon>
    </lineage>
</organism>
<feature type="signal peptide" evidence="1">
    <location>
        <begin position="1"/>
        <end position="18"/>
    </location>
</feature>
<keyword evidence="4" id="KW-1185">Reference proteome</keyword>
<dbReference type="Gene3D" id="3.40.710.10">
    <property type="entry name" value="DD-peptidase/beta-lactamase superfamily"/>
    <property type="match status" value="1"/>
</dbReference>
<dbReference type="EMBL" id="AP026867">
    <property type="protein sequence ID" value="BDS13757.1"/>
    <property type="molecule type" value="Genomic_DNA"/>
</dbReference>
<protein>
    <submittedName>
        <fullName evidence="3">Beta-lactamase family protein</fullName>
    </submittedName>
</protein>
<dbReference type="Proteomes" id="UP001060919">
    <property type="component" value="Chromosome"/>
</dbReference>